<dbReference type="SMART" id="SM01252">
    <property type="entry name" value="KilA-N"/>
    <property type="match status" value="1"/>
</dbReference>
<dbReference type="InterPro" id="IPR018004">
    <property type="entry name" value="KilA/APSES_HTH"/>
</dbReference>
<evidence type="ECO:0000313" key="2">
    <source>
        <dbReference type="EMBL" id="BFO79283.1"/>
    </source>
</evidence>
<dbReference type="EMBL" id="AP035788">
    <property type="protein sequence ID" value="BFO79283.1"/>
    <property type="molecule type" value="Genomic_DNA"/>
</dbReference>
<protein>
    <submittedName>
        <fullName evidence="2">KilA-N domain-containing protein</fullName>
    </submittedName>
</protein>
<dbReference type="AlphaFoldDB" id="A0AB33JFY9"/>
<dbReference type="PROSITE" id="PS51301">
    <property type="entry name" value="KILA_N"/>
    <property type="match status" value="1"/>
</dbReference>
<feature type="domain" description="KilA-N" evidence="1">
    <location>
        <begin position="4"/>
        <end position="141"/>
    </location>
</feature>
<name>A0AB33JFY9_9BACT</name>
<organism evidence="2">
    <name type="scientific">Prevotella sp. GTC17260</name>
    <dbReference type="NCBI Taxonomy" id="3236796"/>
    <lineage>
        <taxon>Bacteria</taxon>
        <taxon>Pseudomonadati</taxon>
        <taxon>Bacteroidota</taxon>
        <taxon>Bacteroidia</taxon>
        <taxon>Bacteroidales</taxon>
        <taxon>Prevotellaceae</taxon>
        <taxon>Prevotella</taxon>
    </lineage>
</organism>
<dbReference type="InterPro" id="IPR017880">
    <property type="entry name" value="KilA_N"/>
</dbReference>
<reference evidence="2" key="1">
    <citation type="submission" date="2024-07" db="EMBL/GenBank/DDBJ databases">
        <title>Complete genome sequence of Prevotella sp. YM-2024 GTC17260.</title>
        <authorList>
            <person name="Hayashi M."/>
            <person name="Muto Y."/>
            <person name="Tanaka K."/>
            <person name="Niwa H."/>
        </authorList>
    </citation>
    <scope>NUCLEOTIDE SEQUENCE</scope>
    <source>
        <strain evidence="2">GTC17260</strain>
    </source>
</reference>
<evidence type="ECO:0000259" key="1">
    <source>
        <dbReference type="PROSITE" id="PS51301"/>
    </source>
</evidence>
<gene>
    <name evidence="2" type="ORF">GTC17260_19180</name>
</gene>
<proteinExistence type="predicted"/>
<dbReference type="Pfam" id="PF04383">
    <property type="entry name" value="KilA-N"/>
    <property type="match status" value="1"/>
</dbReference>
<sequence length="290" mass="33625">MKGNTKKINVQGTEISVLLKGTENDYICLTDMARFRDTERTNYIIQNWMRSRNTIEYLGVWELLNNPDFKRIEFDAFKNQAGLNSFSLTPKEWVEKTNAIGIYSKAGRYGGTYAHKDIAFNFGMWLSPTFQLYVVKEYQQLKEHLNDPRIGNWNVKRILSKANYSLHTDAIKSIMIPKLSISKTKYNLVYATEADLLNLAVFGYTAKDWEELNPELSTKLNMRDTASINELVVLSNIESINSELIKQDISRDKRLNILHRIAKEQLRVLNEQNAENKFRKLSNKDIKGID</sequence>
<accession>A0AB33JFY9</accession>